<keyword evidence="3" id="KW-1185">Reference proteome</keyword>
<gene>
    <name evidence="2" type="primary">speE_2</name>
    <name evidence="2" type="ORF">NBEOAGPD_4744</name>
</gene>
<dbReference type="Gene3D" id="3.40.50.150">
    <property type="entry name" value="Vaccinia Virus protein VP39"/>
    <property type="match status" value="1"/>
</dbReference>
<evidence type="ECO:0000256" key="1">
    <source>
        <dbReference type="ARBA" id="ARBA00023115"/>
    </source>
</evidence>
<dbReference type="AlphaFoldDB" id="A0AA37MCN1"/>
<dbReference type="GO" id="GO:0006596">
    <property type="term" value="P:polyamine biosynthetic process"/>
    <property type="evidence" value="ECO:0007669"/>
    <property type="project" value="UniProtKB-KW"/>
</dbReference>
<evidence type="ECO:0000313" key="3">
    <source>
        <dbReference type="Proteomes" id="UP001055108"/>
    </source>
</evidence>
<reference evidence="2" key="1">
    <citation type="journal article" date="2016" name="Front. Microbiol.">
        <title>Genome Sequence of the Piezophilic, Mesophilic Sulfate-Reducing Bacterium Desulfovibrio indicus J2T.</title>
        <authorList>
            <person name="Cao J."/>
            <person name="Maignien L."/>
            <person name="Shao Z."/>
            <person name="Alain K."/>
            <person name="Jebbar M."/>
        </authorList>
    </citation>
    <scope>NUCLEOTIDE SEQUENCE</scope>
    <source>
        <strain evidence="2">NBRC 103626</strain>
    </source>
</reference>
<sequence length="228" mass="24740">MNAWVHLDTGPVPGGGRSLALMQREDEFTIVVDEIELMNSTRGTSEEALAALACARLPHEPAPRVLIGGLGMGFTLRAALRALGPEARIVVAELVPAVTAWARGPLAPVFAGCLDDLRVSVHETDVNRLIQSEAAGWDIILLDVDNGPEGLMRRANNRLYDGWGLKRLRWALRPNGVLGVWSGSPDRKFKARLKRHGFAVEETRIPASGRTGPRHVVWTAARTEGPPA</sequence>
<accession>A0AA37MCN1</accession>
<dbReference type="PANTHER" id="PTHR43317">
    <property type="entry name" value="THERMOSPERMINE SYNTHASE ACAULIS5"/>
    <property type="match status" value="1"/>
</dbReference>
<reference evidence="2" key="2">
    <citation type="submission" date="2021-08" db="EMBL/GenBank/DDBJ databases">
        <authorList>
            <person name="Tani A."/>
            <person name="Ola A."/>
            <person name="Ogura Y."/>
            <person name="Katsura K."/>
            <person name="Hayashi T."/>
        </authorList>
    </citation>
    <scope>NUCLEOTIDE SEQUENCE</scope>
    <source>
        <strain evidence="2">NBRC 103626</strain>
    </source>
</reference>
<comment type="caution">
    <text evidence="2">The sequence shown here is derived from an EMBL/GenBank/DDBJ whole genome shotgun (WGS) entry which is preliminary data.</text>
</comment>
<evidence type="ECO:0000313" key="2">
    <source>
        <dbReference type="EMBL" id="GJD81495.1"/>
    </source>
</evidence>
<protein>
    <submittedName>
        <fullName evidence="2">Polyamine aminopropyltransferase</fullName>
    </submittedName>
</protein>
<dbReference type="RefSeq" id="WP_238306726.1">
    <property type="nucleotide sequence ID" value="NZ_BPQM01000141.1"/>
</dbReference>
<organism evidence="2 3">
    <name type="scientific">Methylobacterium gregans</name>
    <dbReference type="NCBI Taxonomy" id="374424"/>
    <lineage>
        <taxon>Bacteria</taxon>
        <taxon>Pseudomonadati</taxon>
        <taxon>Pseudomonadota</taxon>
        <taxon>Alphaproteobacteria</taxon>
        <taxon>Hyphomicrobiales</taxon>
        <taxon>Methylobacteriaceae</taxon>
        <taxon>Methylobacterium</taxon>
    </lineage>
</organism>
<dbReference type="SUPFAM" id="SSF53335">
    <property type="entry name" value="S-adenosyl-L-methionine-dependent methyltransferases"/>
    <property type="match status" value="1"/>
</dbReference>
<dbReference type="Proteomes" id="UP001055108">
    <property type="component" value="Unassembled WGS sequence"/>
</dbReference>
<name>A0AA37MCN1_9HYPH</name>
<proteinExistence type="predicted"/>
<dbReference type="InterPro" id="IPR029063">
    <property type="entry name" value="SAM-dependent_MTases_sf"/>
</dbReference>
<dbReference type="PANTHER" id="PTHR43317:SF3">
    <property type="entry name" value="BLR2883 PROTEIN"/>
    <property type="match status" value="1"/>
</dbReference>
<keyword evidence="1" id="KW-0620">Polyamine biosynthesis</keyword>
<dbReference type="EMBL" id="BPQM01000141">
    <property type="protein sequence ID" value="GJD81495.1"/>
    <property type="molecule type" value="Genomic_DNA"/>
</dbReference>